<accession>A0A6N9JTD9</accession>
<dbReference type="InterPro" id="IPR001387">
    <property type="entry name" value="Cro/C1-type_HTH"/>
</dbReference>
<proteinExistence type="predicted"/>
<name>A0A6N9JTD9_9FIRM</name>
<dbReference type="Pfam" id="PF01381">
    <property type="entry name" value="HTH_3"/>
    <property type="match status" value="1"/>
</dbReference>
<dbReference type="AlphaFoldDB" id="A0A6N9JTD9"/>
<reference evidence="2 3" key="1">
    <citation type="journal article" date="2019" name="Nat. Med.">
        <title>A library of human gut bacterial isolates paired with longitudinal multiomics data enables mechanistic microbiome research.</title>
        <authorList>
            <person name="Poyet M."/>
            <person name="Groussin M."/>
            <person name="Gibbons S.M."/>
            <person name="Avila-Pacheco J."/>
            <person name="Jiang X."/>
            <person name="Kearney S.M."/>
            <person name="Perrotta A.R."/>
            <person name="Berdy B."/>
            <person name="Zhao S."/>
            <person name="Lieberman T.D."/>
            <person name="Swanson P.K."/>
            <person name="Smith M."/>
            <person name="Roesemann S."/>
            <person name="Alexander J.E."/>
            <person name="Rich S.A."/>
            <person name="Livny J."/>
            <person name="Vlamakis H."/>
            <person name="Clish C."/>
            <person name="Bullock K."/>
            <person name="Deik A."/>
            <person name="Scott J."/>
            <person name="Pierce K.A."/>
            <person name="Xavier R.J."/>
            <person name="Alm E.J."/>
        </authorList>
    </citation>
    <scope>NUCLEOTIDE SEQUENCE [LARGE SCALE GENOMIC DNA]</scope>
    <source>
        <strain evidence="2 3">BIOML-A1</strain>
    </source>
</reference>
<dbReference type="CDD" id="cd00093">
    <property type="entry name" value="HTH_XRE"/>
    <property type="match status" value="1"/>
</dbReference>
<dbReference type="InterPro" id="IPR010982">
    <property type="entry name" value="Lambda_DNA-bd_dom_sf"/>
</dbReference>
<dbReference type="Proteomes" id="UP000449249">
    <property type="component" value="Unassembled WGS sequence"/>
</dbReference>
<feature type="domain" description="HTH cro/C1-type" evidence="1">
    <location>
        <begin position="17"/>
        <end position="76"/>
    </location>
</feature>
<dbReference type="RefSeq" id="WP_005422811.1">
    <property type="nucleotide sequence ID" value="NZ_CP100126.1"/>
</dbReference>
<evidence type="ECO:0000313" key="2">
    <source>
        <dbReference type="EMBL" id="MZK08989.1"/>
    </source>
</evidence>
<evidence type="ECO:0000313" key="3">
    <source>
        <dbReference type="Proteomes" id="UP000449249"/>
    </source>
</evidence>
<evidence type="ECO:0000259" key="1">
    <source>
        <dbReference type="PROSITE" id="PS50943"/>
    </source>
</evidence>
<dbReference type="GO" id="GO:0003677">
    <property type="term" value="F:DNA binding"/>
    <property type="evidence" value="ECO:0007669"/>
    <property type="project" value="InterPro"/>
</dbReference>
<gene>
    <name evidence="2" type="ORF">GT576_01185</name>
</gene>
<dbReference type="SMART" id="SM00530">
    <property type="entry name" value="HTH_XRE"/>
    <property type="match status" value="1"/>
</dbReference>
<comment type="caution">
    <text evidence="2">The sequence shown here is derived from an EMBL/GenBank/DDBJ whole genome shotgun (WGS) entry which is preliminary data.</text>
</comment>
<sequence>MKIYTYKGKKNLCGDRIRIERLKKRMTQMELAAKIQLQGITLERDSISRIEIGTRFVTDYELKLFAKVLNVTVDDLLEEDDTMES</sequence>
<dbReference type="PROSITE" id="PS50943">
    <property type="entry name" value="HTH_CROC1"/>
    <property type="match status" value="1"/>
</dbReference>
<dbReference type="EMBL" id="WWSH01000001">
    <property type="protein sequence ID" value="MZK08989.1"/>
    <property type="molecule type" value="Genomic_DNA"/>
</dbReference>
<dbReference type="SUPFAM" id="SSF47413">
    <property type="entry name" value="lambda repressor-like DNA-binding domains"/>
    <property type="match status" value="1"/>
</dbReference>
<organism evidence="2 3">
    <name type="scientific">Dorea longicatena</name>
    <dbReference type="NCBI Taxonomy" id="88431"/>
    <lineage>
        <taxon>Bacteria</taxon>
        <taxon>Bacillati</taxon>
        <taxon>Bacillota</taxon>
        <taxon>Clostridia</taxon>
        <taxon>Lachnospirales</taxon>
        <taxon>Lachnospiraceae</taxon>
        <taxon>Dorea</taxon>
    </lineage>
</organism>
<protein>
    <submittedName>
        <fullName evidence="2">Helix-turn-helix domain-containing protein</fullName>
    </submittedName>
</protein>
<dbReference type="Gene3D" id="1.10.260.40">
    <property type="entry name" value="lambda repressor-like DNA-binding domains"/>
    <property type="match status" value="1"/>
</dbReference>
<dbReference type="GeneID" id="79804122"/>